<proteinExistence type="predicted"/>
<feature type="signal peptide" evidence="2">
    <location>
        <begin position="1"/>
        <end position="23"/>
    </location>
</feature>
<sequence length="70" mass="7618">MQNHRCLKLGLVVFVLLALLVSGADKPISPAGVNKNLAPEKGQNQQHEQGLHGLFSSKRRVPNVSDPLHN</sequence>
<organism evidence="3 4">
    <name type="scientific">Deinandra increscens subsp. villosa</name>
    <dbReference type="NCBI Taxonomy" id="3103831"/>
    <lineage>
        <taxon>Eukaryota</taxon>
        <taxon>Viridiplantae</taxon>
        <taxon>Streptophyta</taxon>
        <taxon>Embryophyta</taxon>
        <taxon>Tracheophyta</taxon>
        <taxon>Spermatophyta</taxon>
        <taxon>Magnoliopsida</taxon>
        <taxon>eudicotyledons</taxon>
        <taxon>Gunneridae</taxon>
        <taxon>Pentapetalae</taxon>
        <taxon>asterids</taxon>
        <taxon>campanulids</taxon>
        <taxon>Asterales</taxon>
        <taxon>Asteraceae</taxon>
        <taxon>Asteroideae</taxon>
        <taxon>Heliantheae alliance</taxon>
        <taxon>Madieae</taxon>
        <taxon>Madiinae</taxon>
        <taxon>Deinandra</taxon>
    </lineage>
</organism>
<dbReference type="EMBL" id="JBCNJP010000015">
    <property type="protein sequence ID" value="KAK9066761.1"/>
    <property type="molecule type" value="Genomic_DNA"/>
</dbReference>
<accession>A0AAP0D1B4</accession>
<evidence type="ECO:0000313" key="3">
    <source>
        <dbReference type="EMBL" id="KAK9066761.1"/>
    </source>
</evidence>
<evidence type="ECO:0000313" key="4">
    <source>
        <dbReference type="Proteomes" id="UP001408789"/>
    </source>
</evidence>
<comment type="caution">
    <text evidence="3">The sequence shown here is derived from an EMBL/GenBank/DDBJ whole genome shotgun (WGS) entry which is preliminary data.</text>
</comment>
<keyword evidence="4" id="KW-1185">Reference proteome</keyword>
<feature type="chain" id="PRO_5043033519" evidence="2">
    <location>
        <begin position="24"/>
        <end position="70"/>
    </location>
</feature>
<feature type="region of interest" description="Disordered" evidence="1">
    <location>
        <begin position="27"/>
        <end position="70"/>
    </location>
</feature>
<reference evidence="3 4" key="1">
    <citation type="submission" date="2024-04" db="EMBL/GenBank/DDBJ databases">
        <title>The reference genome of an endangered Asteraceae, Deinandra increscens subsp. villosa, native to the Central Coast of California.</title>
        <authorList>
            <person name="Guilliams M."/>
            <person name="Hasenstab-Lehman K."/>
            <person name="Meyer R."/>
            <person name="Mcevoy S."/>
        </authorList>
    </citation>
    <scope>NUCLEOTIDE SEQUENCE [LARGE SCALE GENOMIC DNA]</scope>
    <source>
        <tissue evidence="3">Leaf</tissue>
    </source>
</reference>
<dbReference type="Proteomes" id="UP001408789">
    <property type="component" value="Unassembled WGS sequence"/>
</dbReference>
<evidence type="ECO:0000256" key="1">
    <source>
        <dbReference type="SAM" id="MobiDB-lite"/>
    </source>
</evidence>
<keyword evidence="2" id="KW-0732">Signal</keyword>
<gene>
    <name evidence="3" type="ORF">SSX86_014084</name>
</gene>
<evidence type="ECO:0000256" key="2">
    <source>
        <dbReference type="SAM" id="SignalP"/>
    </source>
</evidence>
<protein>
    <submittedName>
        <fullName evidence="3">Uncharacterized protein</fullName>
    </submittedName>
</protein>
<dbReference type="AlphaFoldDB" id="A0AAP0D1B4"/>
<name>A0AAP0D1B4_9ASTR</name>